<keyword evidence="10" id="KW-1185">Reference proteome</keyword>
<reference evidence="9" key="1">
    <citation type="submission" date="2022-12" db="EMBL/GenBank/DDBJ databases">
        <authorList>
            <person name="Bing R.G."/>
            <person name="Willard D.J."/>
            <person name="Manesh M.J.H."/>
            <person name="Laemthong T."/>
            <person name="Crosby J.R."/>
            <person name="Kelly R.M."/>
        </authorList>
    </citation>
    <scope>NUCLEOTIDE SEQUENCE</scope>
    <source>
        <strain evidence="9">DSM 8990</strain>
    </source>
</reference>
<protein>
    <submittedName>
        <fullName evidence="9">Molybdenum cofactor guanylyltransferase</fullName>
    </submittedName>
</protein>
<dbReference type="InterPro" id="IPR029044">
    <property type="entry name" value="Nucleotide-diphossugar_trans"/>
</dbReference>
<dbReference type="InterPro" id="IPR025877">
    <property type="entry name" value="MobA-like_NTP_Trfase"/>
</dbReference>
<keyword evidence="6" id="KW-0342">GTP-binding</keyword>
<dbReference type="CDD" id="cd02503">
    <property type="entry name" value="MobA"/>
    <property type="match status" value="1"/>
</dbReference>
<keyword evidence="9" id="KW-0548">Nucleotidyltransferase</keyword>
<dbReference type="SUPFAM" id="SSF53448">
    <property type="entry name" value="Nucleotide-diphospho-sugar transferases"/>
    <property type="match status" value="1"/>
</dbReference>
<feature type="domain" description="MobA-like NTP transferase" evidence="8">
    <location>
        <begin position="5"/>
        <end position="141"/>
    </location>
</feature>
<keyword evidence="1" id="KW-0963">Cytoplasm</keyword>
<dbReference type="Gene3D" id="3.90.550.10">
    <property type="entry name" value="Spore Coat Polysaccharide Biosynthesis Protein SpsA, Chain A"/>
    <property type="match status" value="1"/>
</dbReference>
<dbReference type="EMBL" id="CP113865">
    <property type="protein sequence ID" value="WAM32958.1"/>
    <property type="molecule type" value="Genomic_DNA"/>
</dbReference>
<organism evidence="9 10">
    <name type="scientific">Caldicellulosiruptor morganii</name>
    <dbReference type="NCBI Taxonomy" id="1387555"/>
    <lineage>
        <taxon>Bacteria</taxon>
        <taxon>Bacillati</taxon>
        <taxon>Bacillota</taxon>
        <taxon>Bacillota incertae sedis</taxon>
        <taxon>Caldicellulosiruptorales</taxon>
        <taxon>Caldicellulosiruptoraceae</taxon>
        <taxon>Caldicellulosiruptor</taxon>
    </lineage>
</organism>
<accession>A0ABY7BJE1</accession>
<dbReference type="InterPro" id="IPR013482">
    <property type="entry name" value="Molybde_CF_guanTrfase"/>
</dbReference>
<dbReference type="GO" id="GO:0016779">
    <property type="term" value="F:nucleotidyltransferase activity"/>
    <property type="evidence" value="ECO:0007669"/>
    <property type="project" value="UniProtKB-KW"/>
</dbReference>
<keyword evidence="2" id="KW-0808">Transferase</keyword>
<dbReference type="Proteomes" id="UP001164909">
    <property type="component" value="Chromosome"/>
</dbReference>
<dbReference type="PANTHER" id="PTHR19136:SF81">
    <property type="entry name" value="MOLYBDENUM COFACTOR GUANYLYLTRANSFERASE"/>
    <property type="match status" value="1"/>
</dbReference>
<evidence type="ECO:0000256" key="7">
    <source>
        <dbReference type="ARBA" id="ARBA00023150"/>
    </source>
</evidence>
<dbReference type="PANTHER" id="PTHR19136">
    <property type="entry name" value="MOLYBDENUM COFACTOR GUANYLYLTRANSFERASE"/>
    <property type="match status" value="1"/>
</dbReference>
<name>A0ABY7BJE1_9FIRM</name>
<keyword evidence="4" id="KW-0547">Nucleotide-binding</keyword>
<gene>
    <name evidence="9" type="ORF">OTK00_001412</name>
</gene>
<sequence length="199" mass="22642">MKNLFILAGGKSSRLGFDKLNITICGKNILRILDNNIGDLFDQKFIVVKEEKDLKLKDYEVIKDVISVDAPLAGVITGLMHSQSSKNFICACDMPFISRDLVEYMLSFEGYDAVVPFYNGYFEPLCCVYSKTFLKNAIECLNRGILSLSFALKNSNIKKISLDEILQFDNMLISFKNINTVQDLEETNEIFKNIITRHI</sequence>
<evidence type="ECO:0000256" key="6">
    <source>
        <dbReference type="ARBA" id="ARBA00023134"/>
    </source>
</evidence>
<dbReference type="RefSeq" id="WP_045169644.1">
    <property type="nucleotide sequence ID" value="NZ_CP113865.1"/>
</dbReference>
<dbReference type="Pfam" id="PF12804">
    <property type="entry name" value="NTP_transf_3"/>
    <property type="match status" value="1"/>
</dbReference>
<evidence type="ECO:0000256" key="5">
    <source>
        <dbReference type="ARBA" id="ARBA00022842"/>
    </source>
</evidence>
<evidence type="ECO:0000256" key="3">
    <source>
        <dbReference type="ARBA" id="ARBA00022723"/>
    </source>
</evidence>
<evidence type="ECO:0000259" key="8">
    <source>
        <dbReference type="Pfam" id="PF12804"/>
    </source>
</evidence>
<evidence type="ECO:0000256" key="4">
    <source>
        <dbReference type="ARBA" id="ARBA00022741"/>
    </source>
</evidence>
<evidence type="ECO:0000256" key="2">
    <source>
        <dbReference type="ARBA" id="ARBA00022679"/>
    </source>
</evidence>
<proteinExistence type="predicted"/>
<evidence type="ECO:0000313" key="10">
    <source>
        <dbReference type="Proteomes" id="UP001164909"/>
    </source>
</evidence>
<keyword evidence="7" id="KW-0501">Molybdenum cofactor biosynthesis</keyword>
<keyword evidence="5" id="KW-0460">Magnesium</keyword>
<keyword evidence="3" id="KW-0479">Metal-binding</keyword>
<evidence type="ECO:0000313" key="9">
    <source>
        <dbReference type="EMBL" id="WAM32958.1"/>
    </source>
</evidence>
<evidence type="ECO:0000256" key="1">
    <source>
        <dbReference type="ARBA" id="ARBA00022490"/>
    </source>
</evidence>